<dbReference type="SUPFAM" id="SSF56349">
    <property type="entry name" value="DNA breaking-rejoining enzymes"/>
    <property type="match status" value="1"/>
</dbReference>
<dbReference type="PANTHER" id="PTHR34605">
    <property type="entry name" value="PHAGE_INTEGRASE DOMAIN-CONTAINING PROTEIN"/>
    <property type="match status" value="1"/>
</dbReference>
<dbReference type="PANTHER" id="PTHR34605:SF3">
    <property type="entry name" value="P CELL-TYPE AGGLUTINATION PROTEIN MAP4-LIKE-RELATED"/>
    <property type="match status" value="1"/>
</dbReference>
<keyword evidence="1" id="KW-0233">DNA recombination</keyword>
<dbReference type="InterPro" id="IPR013762">
    <property type="entry name" value="Integrase-like_cat_sf"/>
</dbReference>
<dbReference type="OrthoDB" id="3266428at2759"/>
<dbReference type="InterPro" id="IPR011010">
    <property type="entry name" value="DNA_brk_join_enz"/>
</dbReference>
<organism evidence="2 3">
    <name type="scientific">Puccinia coronata f. sp. avenae</name>
    <dbReference type="NCBI Taxonomy" id="200324"/>
    <lineage>
        <taxon>Eukaryota</taxon>
        <taxon>Fungi</taxon>
        <taxon>Dikarya</taxon>
        <taxon>Basidiomycota</taxon>
        <taxon>Pucciniomycotina</taxon>
        <taxon>Pucciniomycetes</taxon>
        <taxon>Pucciniales</taxon>
        <taxon>Pucciniaceae</taxon>
        <taxon>Puccinia</taxon>
    </lineage>
</organism>
<evidence type="ECO:0000256" key="1">
    <source>
        <dbReference type="ARBA" id="ARBA00023172"/>
    </source>
</evidence>
<dbReference type="GO" id="GO:0015074">
    <property type="term" value="P:DNA integration"/>
    <property type="evidence" value="ECO:0007669"/>
    <property type="project" value="InterPro"/>
</dbReference>
<dbReference type="Gene3D" id="1.10.443.10">
    <property type="entry name" value="Intergrase catalytic core"/>
    <property type="match status" value="1"/>
</dbReference>
<dbReference type="GO" id="GO:0003677">
    <property type="term" value="F:DNA binding"/>
    <property type="evidence" value="ECO:0007669"/>
    <property type="project" value="InterPro"/>
</dbReference>
<sequence length="270" mass="30444">MLDLSKIQQFMSDGLVKKEMTPQDLHFLEDDIYGFCFWAGRNKGKSAKQVISGKTIEKYLHGLKAWHLLHKEKYPKTFKPQFKVLLRSSARADAPEPPKAQKGAVHLKHLFYLAELLAKGNPKERAIFDLALVAFWGMARLGELTSPTAHGELDPRTSVFLTDEIRRRTKEAKRSGVKTLFGYVDKKGAPANLAKDAVTQTLNVLWNEGGFKEVTGHSFRVGGALFCNAIGVSIQEICNLGQWHSNCYKLYIWTYSDEEVRESVALMAQL</sequence>
<dbReference type="GO" id="GO:0006310">
    <property type="term" value="P:DNA recombination"/>
    <property type="evidence" value="ECO:0007669"/>
    <property type="project" value="UniProtKB-KW"/>
</dbReference>
<dbReference type="InterPro" id="IPR052925">
    <property type="entry name" value="Phage_Integrase-like_Recomb"/>
</dbReference>
<name>A0A2N5TZD9_9BASI</name>
<evidence type="ECO:0000313" key="2">
    <source>
        <dbReference type="EMBL" id="PLW30851.1"/>
    </source>
</evidence>
<keyword evidence="3" id="KW-1185">Reference proteome</keyword>
<accession>A0A2N5TZD9</accession>
<comment type="caution">
    <text evidence="2">The sequence shown here is derived from an EMBL/GenBank/DDBJ whole genome shotgun (WGS) entry which is preliminary data.</text>
</comment>
<protein>
    <recommendedName>
        <fullName evidence="4">Tyr recombinase domain-containing protein</fullName>
    </recommendedName>
</protein>
<dbReference type="EMBL" id="PGCJ01000364">
    <property type="protein sequence ID" value="PLW30851.1"/>
    <property type="molecule type" value="Genomic_DNA"/>
</dbReference>
<dbReference type="Proteomes" id="UP000235388">
    <property type="component" value="Unassembled WGS sequence"/>
</dbReference>
<dbReference type="AlphaFoldDB" id="A0A2N5TZD9"/>
<evidence type="ECO:0000313" key="3">
    <source>
        <dbReference type="Proteomes" id="UP000235388"/>
    </source>
</evidence>
<gene>
    <name evidence="2" type="ORF">PCANC_24655</name>
</gene>
<reference evidence="2 3" key="1">
    <citation type="submission" date="2017-11" db="EMBL/GenBank/DDBJ databases">
        <title>De novo assembly and phasing of dikaryotic genomes from two isolates of Puccinia coronata f. sp. avenae, the causal agent of oat crown rust.</title>
        <authorList>
            <person name="Miller M.E."/>
            <person name="Zhang Y."/>
            <person name="Omidvar V."/>
            <person name="Sperschneider J."/>
            <person name="Schwessinger B."/>
            <person name="Raley C."/>
            <person name="Palmer J.M."/>
            <person name="Garnica D."/>
            <person name="Upadhyaya N."/>
            <person name="Rathjen J."/>
            <person name="Taylor J.M."/>
            <person name="Park R.F."/>
            <person name="Dodds P.N."/>
            <person name="Hirsch C.D."/>
            <person name="Kianian S.F."/>
            <person name="Figueroa M."/>
        </authorList>
    </citation>
    <scope>NUCLEOTIDE SEQUENCE [LARGE SCALE GENOMIC DNA]</scope>
    <source>
        <strain evidence="2">12NC29</strain>
    </source>
</reference>
<evidence type="ECO:0008006" key="4">
    <source>
        <dbReference type="Google" id="ProtNLM"/>
    </source>
</evidence>
<proteinExistence type="predicted"/>